<dbReference type="AlphaFoldDB" id="A0A1G1YTI9"/>
<evidence type="ECO:0000313" key="2">
    <source>
        <dbReference type="Proteomes" id="UP000178122"/>
    </source>
</evidence>
<sequence length="89" mass="10052">MKNNVASASSSAHKKRVVFIILPLLLLVVGTALLVPKYFGAVKNPLQNVPFLQKEPTVSLKTDYQNPFDKKTQYVNPFDEYKNPFVLTQ</sequence>
<dbReference type="Proteomes" id="UP000178122">
    <property type="component" value="Unassembled WGS sequence"/>
</dbReference>
<accession>A0A1G1YTI9</accession>
<name>A0A1G1YTI9_9BACT</name>
<comment type="caution">
    <text evidence="1">The sequence shown here is derived from an EMBL/GenBank/DDBJ whole genome shotgun (WGS) entry which is preliminary data.</text>
</comment>
<reference evidence="1 2" key="1">
    <citation type="journal article" date="2016" name="Nat. Commun.">
        <title>Thousands of microbial genomes shed light on interconnected biogeochemical processes in an aquifer system.</title>
        <authorList>
            <person name="Anantharaman K."/>
            <person name="Brown C.T."/>
            <person name="Hug L.A."/>
            <person name="Sharon I."/>
            <person name="Castelle C.J."/>
            <person name="Probst A.J."/>
            <person name="Thomas B.C."/>
            <person name="Singh A."/>
            <person name="Wilkins M.J."/>
            <person name="Karaoz U."/>
            <person name="Brodie E.L."/>
            <person name="Williams K.H."/>
            <person name="Hubbard S.S."/>
            <person name="Banfield J.F."/>
        </authorList>
    </citation>
    <scope>NUCLEOTIDE SEQUENCE [LARGE SCALE GENOMIC DNA]</scope>
</reference>
<organism evidence="1 2">
    <name type="scientific">Candidatus Buchananbacteria bacterium RIFCSPLOWO2_01_FULL_40_23b</name>
    <dbReference type="NCBI Taxonomy" id="1797544"/>
    <lineage>
        <taxon>Bacteria</taxon>
        <taxon>Candidatus Buchananiibacteriota</taxon>
    </lineage>
</organism>
<evidence type="ECO:0000313" key="1">
    <source>
        <dbReference type="EMBL" id="OGY55599.1"/>
    </source>
</evidence>
<gene>
    <name evidence="1" type="ORF">A2912_01645</name>
</gene>
<proteinExistence type="predicted"/>
<protein>
    <submittedName>
        <fullName evidence="1">Uncharacterized protein</fullName>
    </submittedName>
</protein>
<dbReference type="EMBL" id="MHIN01000010">
    <property type="protein sequence ID" value="OGY55599.1"/>
    <property type="molecule type" value="Genomic_DNA"/>
</dbReference>